<evidence type="ECO:0000313" key="3">
    <source>
        <dbReference type="EMBL" id="MCB5200295.1"/>
    </source>
</evidence>
<evidence type="ECO:0000313" key="4">
    <source>
        <dbReference type="Proteomes" id="UP001138961"/>
    </source>
</evidence>
<dbReference type="EMBL" id="JAJATZ010000007">
    <property type="protein sequence ID" value="MCB5200295.1"/>
    <property type="molecule type" value="Genomic_DNA"/>
</dbReference>
<dbReference type="RefSeq" id="WP_090158399.1">
    <property type="nucleotide sequence ID" value="NZ_JAJATZ010000007.1"/>
</dbReference>
<feature type="chain" id="PRO_5045561075" description="Lipoprotein" evidence="2">
    <location>
        <begin position="21"/>
        <end position="83"/>
    </location>
</feature>
<gene>
    <name evidence="3" type="ORF">LGQ03_13690</name>
</gene>
<feature type="signal peptide" evidence="2">
    <location>
        <begin position="1"/>
        <end position="20"/>
    </location>
</feature>
<proteinExistence type="predicted"/>
<reference evidence="3" key="1">
    <citation type="submission" date="2021-10" db="EMBL/GenBank/DDBJ databases">
        <title>Loktanella gaetbuli sp. nov., isolated from a tidal flat.</title>
        <authorList>
            <person name="Park S."/>
            <person name="Yoon J.-H."/>
        </authorList>
    </citation>
    <scope>NUCLEOTIDE SEQUENCE</scope>
    <source>
        <strain evidence="3">TSTF-M6</strain>
    </source>
</reference>
<keyword evidence="2" id="KW-0732">Signal</keyword>
<organism evidence="3 4">
    <name type="scientific">Loktanella gaetbuli</name>
    <dbReference type="NCBI Taxonomy" id="2881335"/>
    <lineage>
        <taxon>Bacteria</taxon>
        <taxon>Pseudomonadati</taxon>
        <taxon>Pseudomonadota</taxon>
        <taxon>Alphaproteobacteria</taxon>
        <taxon>Rhodobacterales</taxon>
        <taxon>Roseobacteraceae</taxon>
        <taxon>Loktanella</taxon>
    </lineage>
</organism>
<feature type="region of interest" description="Disordered" evidence="1">
    <location>
        <begin position="59"/>
        <end position="83"/>
    </location>
</feature>
<evidence type="ECO:0000256" key="2">
    <source>
        <dbReference type="SAM" id="SignalP"/>
    </source>
</evidence>
<keyword evidence="4" id="KW-1185">Reference proteome</keyword>
<sequence>MTKILAPICAIALLSACSGAGLDVRTGPQAAAPSGDTGGFAATTDMTAPTQVTIAAPLTAMRSPSETPADMTDGQIPAATAFN</sequence>
<evidence type="ECO:0000256" key="1">
    <source>
        <dbReference type="SAM" id="MobiDB-lite"/>
    </source>
</evidence>
<dbReference type="PROSITE" id="PS51257">
    <property type="entry name" value="PROKAR_LIPOPROTEIN"/>
    <property type="match status" value="1"/>
</dbReference>
<name>A0ABS8BX43_9RHOB</name>
<evidence type="ECO:0008006" key="5">
    <source>
        <dbReference type="Google" id="ProtNLM"/>
    </source>
</evidence>
<accession>A0ABS8BX43</accession>
<protein>
    <recommendedName>
        <fullName evidence="5">Lipoprotein</fullName>
    </recommendedName>
</protein>
<dbReference type="Proteomes" id="UP001138961">
    <property type="component" value="Unassembled WGS sequence"/>
</dbReference>
<comment type="caution">
    <text evidence="3">The sequence shown here is derived from an EMBL/GenBank/DDBJ whole genome shotgun (WGS) entry which is preliminary data.</text>
</comment>